<keyword evidence="1" id="KW-0813">Transport</keyword>
<dbReference type="InterPro" id="IPR017781">
    <property type="entry name" value="ABC_transptr_urea_ATP-bd_UrtD"/>
</dbReference>
<evidence type="ECO:0000313" key="5">
    <source>
        <dbReference type="EMBL" id="MDX8152160.1"/>
    </source>
</evidence>
<dbReference type="Pfam" id="PF00005">
    <property type="entry name" value="ABC_tran"/>
    <property type="match status" value="1"/>
</dbReference>
<dbReference type="SUPFAM" id="SSF52540">
    <property type="entry name" value="P-loop containing nucleoside triphosphate hydrolases"/>
    <property type="match status" value="1"/>
</dbReference>
<proteinExistence type="predicted"/>
<evidence type="ECO:0000256" key="3">
    <source>
        <dbReference type="ARBA" id="ARBA00022840"/>
    </source>
</evidence>
<evidence type="ECO:0000259" key="4">
    <source>
        <dbReference type="PROSITE" id="PS50893"/>
    </source>
</evidence>
<keyword evidence="2" id="KW-0547">Nucleotide-binding</keyword>
<gene>
    <name evidence="5" type="primary">urtD</name>
    <name evidence="5" type="ORF">SK069_11185</name>
</gene>
<dbReference type="SMART" id="SM00382">
    <property type="entry name" value="AAA"/>
    <property type="match status" value="1"/>
</dbReference>
<dbReference type="InterPro" id="IPR003593">
    <property type="entry name" value="AAA+_ATPase"/>
</dbReference>
<comment type="caution">
    <text evidence="5">The sequence shown here is derived from an EMBL/GenBank/DDBJ whole genome shotgun (WGS) entry which is preliminary data.</text>
</comment>
<sequence>MSSDTIAPEVGDERRDPTAPWPILRIRGLGVSFGGFQALTDVDFDARKGEVHFLIGPNGAGKTTLVDIITGLTRPTTGSVLFDDVELVGHKEHRIVHLGVGRSFQAATVFEALSVEENLDIAASFRLPLRRLLRQRRGTRPEVAEALEVTGLAPYADRPAGALAHGQKQWLEIGMLLTQKPRLLLLDEPVAGMSPDERTRTGELVRYVARDCTVLVVEHDMDFMRRFADRVTVLHEGKVLKADATVAEVQADPVVQEVYIGRAKDDRNSVSRGAAGDEEEQA</sequence>
<dbReference type="InterPro" id="IPR051120">
    <property type="entry name" value="ABC_AA/LPS_Transport"/>
</dbReference>
<reference evidence="5 6" key="1">
    <citation type="submission" date="2023-11" db="EMBL/GenBank/DDBJ databases">
        <authorList>
            <person name="Xu M."/>
            <person name="Jiang T."/>
        </authorList>
    </citation>
    <scope>NUCLEOTIDE SEQUENCE [LARGE SCALE GENOMIC DNA]</scope>
    <source>
        <strain evidence="5 6">SD</strain>
    </source>
</reference>
<dbReference type="EMBL" id="JAXAVX010000005">
    <property type="protein sequence ID" value="MDX8152160.1"/>
    <property type="molecule type" value="Genomic_DNA"/>
</dbReference>
<evidence type="ECO:0000256" key="2">
    <source>
        <dbReference type="ARBA" id="ARBA00022741"/>
    </source>
</evidence>
<dbReference type="PANTHER" id="PTHR45772">
    <property type="entry name" value="CONSERVED COMPONENT OF ABC TRANSPORTER FOR NATURAL AMINO ACIDS-RELATED"/>
    <property type="match status" value="1"/>
</dbReference>
<protein>
    <submittedName>
        <fullName evidence="5">Urea ABC transporter ATP-binding protein UrtD</fullName>
    </submittedName>
</protein>
<keyword evidence="6" id="KW-1185">Reference proteome</keyword>
<dbReference type="GO" id="GO:0005524">
    <property type="term" value="F:ATP binding"/>
    <property type="evidence" value="ECO:0007669"/>
    <property type="project" value="UniProtKB-KW"/>
</dbReference>
<dbReference type="RefSeq" id="WP_319954316.1">
    <property type="nucleotide sequence ID" value="NZ_JAXAVX010000005.1"/>
</dbReference>
<dbReference type="PROSITE" id="PS50893">
    <property type="entry name" value="ABC_TRANSPORTER_2"/>
    <property type="match status" value="1"/>
</dbReference>
<dbReference type="Proteomes" id="UP001277761">
    <property type="component" value="Unassembled WGS sequence"/>
</dbReference>
<feature type="domain" description="ABC transporter" evidence="4">
    <location>
        <begin position="24"/>
        <end position="261"/>
    </location>
</feature>
<name>A0ABU4VL06_9ACTN</name>
<dbReference type="InterPro" id="IPR027417">
    <property type="entry name" value="P-loop_NTPase"/>
</dbReference>
<organism evidence="5 6">
    <name type="scientific">Patulibacter brassicae</name>
    <dbReference type="NCBI Taxonomy" id="1705717"/>
    <lineage>
        <taxon>Bacteria</taxon>
        <taxon>Bacillati</taxon>
        <taxon>Actinomycetota</taxon>
        <taxon>Thermoleophilia</taxon>
        <taxon>Solirubrobacterales</taxon>
        <taxon>Patulibacteraceae</taxon>
        <taxon>Patulibacter</taxon>
    </lineage>
</organism>
<dbReference type="NCBIfam" id="TIGR03411">
    <property type="entry name" value="urea_trans_UrtD"/>
    <property type="match status" value="1"/>
</dbReference>
<dbReference type="PANTHER" id="PTHR45772:SF8">
    <property type="entry name" value="HIGH-AFFINITY BRANCHED-CHAIN AMINO ACID TRANSPORT ATP-BINDING PROTEIN"/>
    <property type="match status" value="1"/>
</dbReference>
<accession>A0ABU4VL06</accession>
<dbReference type="Gene3D" id="3.40.50.300">
    <property type="entry name" value="P-loop containing nucleotide triphosphate hydrolases"/>
    <property type="match status" value="1"/>
</dbReference>
<evidence type="ECO:0000256" key="1">
    <source>
        <dbReference type="ARBA" id="ARBA00022448"/>
    </source>
</evidence>
<evidence type="ECO:0000313" key="6">
    <source>
        <dbReference type="Proteomes" id="UP001277761"/>
    </source>
</evidence>
<dbReference type="CDD" id="cd03219">
    <property type="entry name" value="ABC_Mj1267_LivG_branched"/>
    <property type="match status" value="1"/>
</dbReference>
<keyword evidence="3 5" id="KW-0067">ATP-binding</keyword>
<dbReference type="InterPro" id="IPR003439">
    <property type="entry name" value="ABC_transporter-like_ATP-bd"/>
</dbReference>